<evidence type="ECO:0000256" key="1">
    <source>
        <dbReference type="SAM" id="Phobius"/>
    </source>
</evidence>
<sequence length="401" mass="41620">MNQDATPTQSQRQPSLLRDMAASSVVSGFVAVLVGYTSSAAIIFQAAEAAGASQAQISSWLWALGIGTGLTTLGFSLRYRMPLLTAWSTPGAALLATSLPGIPMSEAIGAFLFSALLITLCGVTGLFERIMHRIPQAIASAMLAGVLLRFGLDIFIAMESRWLLPLSMFITYLLAKRLRPRYAIVCVLAVGIAVAMMQGLLDIESIEPALAVPIFTMPSFSLSTLIGVGIPLFVVTMASQNLPGIAVIRASGYSPPLSPLIGWTGAVTLALAPFGGFAFNLAAITAAICMGPEAHDQPARRYTAAVSAGVFYLLTGLLGATVTALFTAFPRELIMAIAGLALLATIGSGLATAVREETHREAALITFLVTASGIGMLGIGSAFWGLLAGLAALAVGRRSTG</sequence>
<proteinExistence type="predicted"/>
<evidence type="ECO:0000313" key="2">
    <source>
        <dbReference type="EMBL" id="MFC3293753.1"/>
    </source>
</evidence>
<dbReference type="Pfam" id="PF03594">
    <property type="entry name" value="BenE"/>
    <property type="match status" value="1"/>
</dbReference>
<keyword evidence="3" id="KW-1185">Reference proteome</keyword>
<organism evidence="2 3">
    <name type="scientific">Modicisalibacter luteus</name>
    <dbReference type="NCBI Taxonomy" id="453962"/>
    <lineage>
        <taxon>Bacteria</taxon>
        <taxon>Pseudomonadati</taxon>
        <taxon>Pseudomonadota</taxon>
        <taxon>Gammaproteobacteria</taxon>
        <taxon>Oceanospirillales</taxon>
        <taxon>Halomonadaceae</taxon>
        <taxon>Modicisalibacter</taxon>
    </lineage>
</organism>
<feature type="transmembrane region" description="Helical" evidence="1">
    <location>
        <begin position="84"/>
        <end position="102"/>
    </location>
</feature>
<keyword evidence="1" id="KW-1133">Transmembrane helix</keyword>
<reference evidence="3" key="1">
    <citation type="journal article" date="2019" name="Int. J. Syst. Evol. Microbiol.">
        <title>The Global Catalogue of Microorganisms (GCM) 10K type strain sequencing project: providing services to taxonomists for standard genome sequencing and annotation.</title>
        <authorList>
            <consortium name="The Broad Institute Genomics Platform"/>
            <consortium name="The Broad Institute Genome Sequencing Center for Infectious Disease"/>
            <person name="Wu L."/>
            <person name="Ma J."/>
        </authorList>
    </citation>
    <scope>NUCLEOTIDE SEQUENCE [LARGE SCALE GENOMIC DNA]</scope>
    <source>
        <strain evidence="3">KCTC 12847</strain>
    </source>
</reference>
<comment type="caution">
    <text evidence="2">The sequence shown here is derived from an EMBL/GenBank/DDBJ whole genome shotgun (WGS) entry which is preliminary data.</text>
</comment>
<keyword evidence="1" id="KW-0472">Membrane</keyword>
<dbReference type="PANTHER" id="PTHR30199:SF0">
    <property type="entry name" value="INNER MEMBRANE PROTEIN YDCO"/>
    <property type="match status" value="1"/>
</dbReference>
<feature type="transmembrane region" description="Helical" evidence="1">
    <location>
        <begin position="304"/>
        <end position="326"/>
    </location>
</feature>
<gene>
    <name evidence="2" type="ORF">ACFOEI_17015</name>
</gene>
<dbReference type="InterPro" id="IPR004711">
    <property type="entry name" value="Benzoate_Transporter"/>
</dbReference>
<feature type="transmembrane region" description="Helical" evidence="1">
    <location>
        <begin position="260"/>
        <end position="284"/>
    </location>
</feature>
<evidence type="ECO:0000313" key="3">
    <source>
        <dbReference type="Proteomes" id="UP001595640"/>
    </source>
</evidence>
<protein>
    <submittedName>
        <fullName evidence="2">Benzoate/H(+) symporter BenE family transporter</fullName>
    </submittedName>
</protein>
<keyword evidence="1" id="KW-0812">Transmembrane</keyword>
<dbReference type="PANTHER" id="PTHR30199">
    <property type="entry name" value="MFS FAMILY TRANSPORTER, PREDICTED SUBSTRATE BENZOATE"/>
    <property type="match status" value="1"/>
</dbReference>
<feature type="transmembrane region" description="Helical" evidence="1">
    <location>
        <begin position="134"/>
        <end position="152"/>
    </location>
</feature>
<feature type="transmembrane region" description="Helical" evidence="1">
    <location>
        <begin position="374"/>
        <end position="395"/>
    </location>
</feature>
<feature type="transmembrane region" description="Helical" evidence="1">
    <location>
        <begin position="333"/>
        <end position="354"/>
    </location>
</feature>
<dbReference type="Proteomes" id="UP001595640">
    <property type="component" value="Unassembled WGS sequence"/>
</dbReference>
<feature type="transmembrane region" description="Helical" evidence="1">
    <location>
        <begin position="21"/>
        <end position="47"/>
    </location>
</feature>
<name>A0ABV7M4A3_9GAMM</name>
<feature type="transmembrane region" description="Helical" evidence="1">
    <location>
        <begin position="108"/>
        <end position="127"/>
    </location>
</feature>
<dbReference type="RefSeq" id="WP_019018715.1">
    <property type="nucleotide sequence ID" value="NZ_BMXD01000001.1"/>
</dbReference>
<feature type="transmembrane region" description="Helical" evidence="1">
    <location>
        <begin position="182"/>
        <end position="200"/>
    </location>
</feature>
<dbReference type="EMBL" id="JBHRUH010000031">
    <property type="protein sequence ID" value="MFC3293753.1"/>
    <property type="molecule type" value="Genomic_DNA"/>
</dbReference>
<dbReference type="NCBIfam" id="TIGR00843">
    <property type="entry name" value="benE"/>
    <property type="match status" value="1"/>
</dbReference>
<accession>A0ABV7M4A3</accession>
<feature type="transmembrane region" description="Helical" evidence="1">
    <location>
        <begin position="220"/>
        <end position="239"/>
    </location>
</feature>
<feature type="transmembrane region" description="Helical" evidence="1">
    <location>
        <begin position="59"/>
        <end position="77"/>
    </location>
</feature>